<name>A0A517NXQ8_9BACT</name>
<sequence length="44" mass="5053">MPLQFHSNAACYLTGPRNYFHANTFAQHLLYSTCAEHLARHTSM</sequence>
<gene>
    <name evidence="1" type="ORF">K239x_39150</name>
</gene>
<dbReference type="EMBL" id="CP036526">
    <property type="protein sequence ID" value="QDT11913.1"/>
    <property type="molecule type" value="Genomic_DNA"/>
</dbReference>
<dbReference type="Proteomes" id="UP000319817">
    <property type="component" value="Chromosome"/>
</dbReference>
<reference evidence="1 2" key="1">
    <citation type="submission" date="2019-02" db="EMBL/GenBank/DDBJ databases">
        <title>Deep-cultivation of Planctomycetes and their phenomic and genomic characterization uncovers novel biology.</title>
        <authorList>
            <person name="Wiegand S."/>
            <person name="Jogler M."/>
            <person name="Boedeker C."/>
            <person name="Pinto D."/>
            <person name="Vollmers J."/>
            <person name="Rivas-Marin E."/>
            <person name="Kohn T."/>
            <person name="Peeters S.H."/>
            <person name="Heuer A."/>
            <person name="Rast P."/>
            <person name="Oberbeckmann S."/>
            <person name="Bunk B."/>
            <person name="Jeske O."/>
            <person name="Meyerdierks A."/>
            <person name="Storesund J.E."/>
            <person name="Kallscheuer N."/>
            <person name="Luecker S."/>
            <person name="Lage O.M."/>
            <person name="Pohl T."/>
            <person name="Merkel B.J."/>
            <person name="Hornburger P."/>
            <person name="Mueller R.-W."/>
            <person name="Bruemmer F."/>
            <person name="Labrenz M."/>
            <person name="Spormann A.M."/>
            <person name="Op den Camp H."/>
            <person name="Overmann J."/>
            <person name="Amann R."/>
            <person name="Jetten M.S.M."/>
            <person name="Mascher T."/>
            <person name="Medema M.H."/>
            <person name="Devos D.P."/>
            <person name="Kaster A.-K."/>
            <person name="Ovreas L."/>
            <person name="Rohde M."/>
            <person name="Galperin M.Y."/>
            <person name="Jogler C."/>
        </authorList>
    </citation>
    <scope>NUCLEOTIDE SEQUENCE [LARGE SCALE GENOMIC DNA]</scope>
    <source>
        <strain evidence="1 2">K23_9</strain>
    </source>
</reference>
<dbReference type="AlphaFoldDB" id="A0A517NXQ8"/>
<evidence type="ECO:0000313" key="2">
    <source>
        <dbReference type="Proteomes" id="UP000319817"/>
    </source>
</evidence>
<accession>A0A517NXQ8</accession>
<keyword evidence="2" id="KW-1185">Reference proteome</keyword>
<organism evidence="1 2">
    <name type="scientific">Stieleria marina</name>
    <dbReference type="NCBI Taxonomy" id="1930275"/>
    <lineage>
        <taxon>Bacteria</taxon>
        <taxon>Pseudomonadati</taxon>
        <taxon>Planctomycetota</taxon>
        <taxon>Planctomycetia</taxon>
        <taxon>Pirellulales</taxon>
        <taxon>Pirellulaceae</taxon>
        <taxon>Stieleria</taxon>
    </lineage>
</organism>
<protein>
    <submittedName>
        <fullName evidence="1">Uncharacterized protein</fullName>
    </submittedName>
</protein>
<evidence type="ECO:0000313" key="1">
    <source>
        <dbReference type="EMBL" id="QDT11913.1"/>
    </source>
</evidence>
<proteinExistence type="predicted"/>